<comment type="caution">
    <text evidence="1">The sequence shown here is derived from an EMBL/GenBank/DDBJ whole genome shotgun (WGS) entry which is preliminary data.</text>
</comment>
<reference evidence="1 2" key="1">
    <citation type="submission" date="2017-11" db="EMBL/GenBank/DDBJ databases">
        <title>De-novo sequencing of pomegranate (Punica granatum L.) genome.</title>
        <authorList>
            <person name="Akparov Z."/>
            <person name="Amiraslanov A."/>
            <person name="Hajiyeva S."/>
            <person name="Abbasov M."/>
            <person name="Kaur K."/>
            <person name="Hamwieh A."/>
            <person name="Solovyev V."/>
            <person name="Salamov A."/>
            <person name="Braich B."/>
            <person name="Kosarev P."/>
            <person name="Mahmoud A."/>
            <person name="Hajiyev E."/>
            <person name="Babayeva S."/>
            <person name="Izzatullayeva V."/>
            <person name="Mammadov A."/>
            <person name="Mammadov A."/>
            <person name="Sharifova S."/>
            <person name="Ojaghi J."/>
            <person name="Eynullazada K."/>
            <person name="Bayramov B."/>
            <person name="Abdulazimova A."/>
            <person name="Shahmuradov I."/>
        </authorList>
    </citation>
    <scope>NUCLEOTIDE SEQUENCE [LARGE SCALE GENOMIC DNA]</scope>
    <source>
        <strain evidence="2">cv. AG2017</strain>
        <tissue evidence="1">Leaf</tissue>
    </source>
</reference>
<proteinExistence type="predicted"/>
<keyword evidence="2" id="KW-1185">Reference proteome</keyword>
<dbReference type="EMBL" id="PGOL01001881">
    <property type="protein sequence ID" value="PKI53109.1"/>
    <property type="molecule type" value="Genomic_DNA"/>
</dbReference>
<dbReference type="Proteomes" id="UP000233551">
    <property type="component" value="Unassembled WGS sequence"/>
</dbReference>
<protein>
    <submittedName>
        <fullName evidence="1">Uncharacterized protein</fullName>
    </submittedName>
</protein>
<evidence type="ECO:0000313" key="1">
    <source>
        <dbReference type="EMBL" id="PKI53109.1"/>
    </source>
</evidence>
<sequence length="97" mass="10774">MPKLRRELSLSIFGLDGGLGERRAEVTWDRGARGRELTGGRIGRGRCGAELRFEDFTELLVAELLVSELLVAKLLSIFHPAFHRAAGLRALWSTIGR</sequence>
<evidence type="ECO:0000313" key="2">
    <source>
        <dbReference type="Proteomes" id="UP000233551"/>
    </source>
</evidence>
<dbReference type="AlphaFoldDB" id="A0A2I0JA36"/>
<name>A0A2I0JA36_PUNGR</name>
<gene>
    <name evidence="1" type="ORF">CRG98_026498</name>
</gene>
<accession>A0A2I0JA36</accession>
<organism evidence="1 2">
    <name type="scientific">Punica granatum</name>
    <name type="common">Pomegranate</name>
    <dbReference type="NCBI Taxonomy" id="22663"/>
    <lineage>
        <taxon>Eukaryota</taxon>
        <taxon>Viridiplantae</taxon>
        <taxon>Streptophyta</taxon>
        <taxon>Embryophyta</taxon>
        <taxon>Tracheophyta</taxon>
        <taxon>Spermatophyta</taxon>
        <taxon>Magnoliopsida</taxon>
        <taxon>eudicotyledons</taxon>
        <taxon>Gunneridae</taxon>
        <taxon>Pentapetalae</taxon>
        <taxon>rosids</taxon>
        <taxon>malvids</taxon>
        <taxon>Myrtales</taxon>
        <taxon>Lythraceae</taxon>
        <taxon>Punica</taxon>
    </lineage>
</organism>